<dbReference type="EMBL" id="NDHI03003552">
    <property type="protein sequence ID" value="PNJ23586.1"/>
    <property type="molecule type" value="Genomic_DNA"/>
</dbReference>
<name>A0A2J8SS39_PONAB</name>
<gene>
    <name evidence="1" type="ORF">CR201_G0040891</name>
</gene>
<feature type="non-terminal residue" evidence="1">
    <location>
        <position position="146"/>
    </location>
</feature>
<protein>
    <submittedName>
        <fullName evidence="1">UVSSA isoform 1</fullName>
    </submittedName>
</protein>
<sequence length="146" mass="15932">MHEPSLCQFGEPACSHVDAECPPAHTCRCGVPACSPCRCGVPACSHVPMWSARLLTRADVECPPAQRADAECPPAHTCRCGVPACSQCRCGVPACSHKALAWWLCRFPVLPAESDAVTVHCTHGGFLIRFYVKDPFYISLHLEIKW</sequence>
<organism evidence="1">
    <name type="scientific">Pongo abelii</name>
    <name type="common">Sumatran orangutan</name>
    <name type="synonym">Pongo pygmaeus abelii</name>
    <dbReference type="NCBI Taxonomy" id="9601"/>
    <lineage>
        <taxon>Eukaryota</taxon>
        <taxon>Metazoa</taxon>
        <taxon>Chordata</taxon>
        <taxon>Craniata</taxon>
        <taxon>Vertebrata</taxon>
        <taxon>Euteleostomi</taxon>
        <taxon>Mammalia</taxon>
        <taxon>Eutheria</taxon>
        <taxon>Euarchontoglires</taxon>
        <taxon>Primates</taxon>
        <taxon>Haplorrhini</taxon>
        <taxon>Catarrhini</taxon>
        <taxon>Hominidae</taxon>
        <taxon>Pongo</taxon>
    </lineage>
</organism>
<dbReference type="AlphaFoldDB" id="A0A2J8SS39"/>
<evidence type="ECO:0000313" key="1">
    <source>
        <dbReference type="EMBL" id="PNJ23586.1"/>
    </source>
</evidence>
<proteinExistence type="predicted"/>
<reference evidence="1" key="1">
    <citation type="submission" date="2017-12" db="EMBL/GenBank/DDBJ databases">
        <title>High-resolution comparative analysis of great ape genomes.</title>
        <authorList>
            <person name="Pollen A."/>
            <person name="Hastie A."/>
            <person name="Hormozdiari F."/>
            <person name="Dougherty M."/>
            <person name="Liu R."/>
            <person name="Chaisson M."/>
            <person name="Hoppe E."/>
            <person name="Hill C."/>
            <person name="Pang A."/>
            <person name="Hillier L."/>
            <person name="Baker C."/>
            <person name="Armstrong J."/>
            <person name="Shendure J."/>
            <person name="Paten B."/>
            <person name="Wilson R."/>
            <person name="Chao H."/>
            <person name="Schneider V."/>
            <person name="Ventura M."/>
            <person name="Kronenberg Z."/>
            <person name="Murali S."/>
            <person name="Gordon D."/>
            <person name="Cantsilieris S."/>
            <person name="Munson K."/>
            <person name="Nelson B."/>
            <person name="Raja A."/>
            <person name="Underwood J."/>
            <person name="Diekhans M."/>
            <person name="Fiddes I."/>
            <person name="Haussler D."/>
            <person name="Eichler E."/>
        </authorList>
    </citation>
    <scope>NUCLEOTIDE SEQUENCE [LARGE SCALE GENOMIC DNA]</scope>
    <source>
        <strain evidence="1">Susie</strain>
    </source>
</reference>
<accession>A0A2J8SS39</accession>
<comment type="caution">
    <text evidence="1">The sequence shown here is derived from an EMBL/GenBank/DDBJ whole genome shotgun (WGS) entry which is preliminary data.</text>
</comment>